<dbReference type="Proteomes" id="UP001362999">
    <property type="component" value="Unassembled WGS sequence"/>
</dbReference>
<feature type="region of interest" description="Disordered" evidence="1">
    <location>
        <begin position="276"/>
        <end position="311"/>
    </location>
</feature>
<feature type="compositionally biased region" description="Low complexity" evidence="1">
    <location>
        <begin position="170"/>
        <end position="196"/>
    </location>
</feature>
<organism evidence="2 3">
    <name type="scientific">Favolaschia claudopus</name>
    <dbReference type="NCBI Taxonomy" id="2862362"/>
    <lineage>
        <taxon>Eukaryota</taxon>
        <taxon>Fungi</taxon>
        <taxon>Dikarya</taxon>
        <taxon>Basidiomycota</taxon>
        <taxon>Agaricomycotina</taxon>
        <taxon>Agaricomycetes</taxon>
        <taxon>Agaricomycetidae</taxon>
        <taxon>Agaricales</taxon>
        <taxon>Marasmiineae</taxon>
        <taxon>Mycenaceae</taxon>
        <taxon>Favolaschia</taxon>
    </lineage>
</organism>
<reference evidence="2 3" key="1">
    <citation type="journal article" date="2024" name="J Genomics">
        <title>Draft genome sequencing and assembly of Favolaschia claudopus CIRM-BRFM 2984 isolated from oak limbs.</title>
        <authorList>
            <person name="Navarro D."/>
            <person name="Drula E."/>
            <person name="Chaduli D."/>
            <person name="Cazenave R."/>
            <person name="Ahrendt S."/>
            <person name="Wang J."/>
            <person name="Lipzen A."/>
            <person name="Daum C."/>
            <person name="Barry K."/>
            <person name="Grigoriev I.V."/>
            <person name="Favel A."/>
            <person name="Rosso M.N."/>
            <person name="Martin F."/>
        </authorList>
    </citation>
    <scope>NUCLEOTIDE SEQUENCE [LARGE SCALE GENOMIC DNA]</scope>
    <source>
        <strain evidence="2 3">CIRM-BRFM 2984</strain>
    </source>
</reference>
<proteinExistence type="predicted"/>
<evidence type="ECO:0000256" key="1">
    <source>
        <dbReference type="SAM" id="MobiDB-lite"/>
    </source>
</evidence>
<feature type="compositionally biased region" description="Basic and acidic residues" evidence="1">
    <location>
        <begin position="276"/>
        <end position="299"/>
    </location>
</feature>
<protein>
    <recommendedName>
        <fullName evidence="4">DDE-1 domain-containing protein</fullName>
    </recommendedName>
</protein>
<evidence type="ECO:0000313" key="3">
    <source>
        <dbReference type="Proteomes" id="UP001362999"/>
    </source>
</evidence>
<evidence type="ECO:0000313" key="2">
    <source>
        <dbReference type="EMBL" id="KAK7043426.1"/>
    </source>
</evidence>
<sequence length="841" mass="93593">MAPTKPSDPKGIPRELNTRLKYLSTLLKHLPDSLPLNLPQDETTYHFFLDSEDVNEEGKAYAFNRRLEVAFQTHKLRKLVFRERGDRVADLETFLRKIIKEDGSSEGRGHQARWIERLVTAAVDSGAKMPAKKRAANDSDDDTNAKLTTNLGSHPKKARKTTTIDLTEDTPGPKTTTSSTSSSAPAAPALPASESAQTGVISNPPPAAQDVPVASNHSLAPLASSTPSTAAANARPLQQGTLFQFGAKKLGREEANLQWKRQVAESREKMAAAALREKEAKEERVQEKKDLNRERQQRFRDRKKAQSGNVTKKAKAMVLGTQKRTLAEDVNVAEVSRPEGMKWKAGRTGKKNGVIHKRHQRVNWYHPFLWSAIDAVAPHVGWSPTMIVKALQRKSPDIYGRLNKGTVQKWISKSGWRWSTRTQKNVARRHALAGTGRRVGVLSPYPELVTTIKTKLEDLRKSGVSVGRLLTRSIILAIIQKKQPDLLKKGFKCSESYVSGFLESVTDWSLRHGTRAAAQVPDNVNEVCEQAFFRIVHLATFYDIPPQLIINMDQTGVMLMVANNKTYNPKGAKQVDIHGRDEKRAYTLAVWSGKSKLSLPHAYAEGMDRANELGFDFAFAQSKKATSHFSTLKTMEEYVLHVVVPWIQKQIKLLGLDDDQKAILFLDFYPTQTGRDLIKRAWEKCSVGEFNLGEECLKSRKTKAAYREYLLKNPDFRKEIEDKIGKVVDVDEEAVAAAAATEESEVAAMPVGEDDVFTRDDTDSTEIPLRSVVQAALQVDIPPQQLPATDVGTFCVSLDTVCVDGSGMLKASGEMENIWAYNDNGRPWSEGNLANETFAKS</sequence>
<dbReference type="AlphaFoldDB" id="A0AAW0CW85"/>
<gene>
    <name evidence="2" type="ORF">R3P38DRAFT_3440427</name>
</gene>
<name>A0AAW0CW85_9AGAR</name>
<dbReference type="EMBL" id="JAWWNJ010000012">
    <property type="protein sequence ID" value="KAK7043426.1"/>
    <property type="molecule type" value="Genomic_DNA"/>
</dbReference>
<evidence type="ECO:0008006" key="4">
    <source>
        <dbReference type="Google" id="ProtNLM"/>
    </source>
</evidence>
<keyword evidence="3" id="KW-1185">Reference proteome</keyword>
<feature type="region of interest" description="Disordered" evidence="1">
    <location>
        <begin position="126"/>
        <end position="212"/>
    </location>
</feature>
<comment type="caution">
    <text evidence="2">The sequence shown here is derived from an EMBL/GenBank/DDBJ whole genome shotgun (WGS) entry which is preliminary data.</text>
</comment>
<accession>A0AAW0CW85</accession>